<proteinExistence type="predicted"/>
<evidence type="ECO:0000256" key="1">
    <source>
        <dbReference type="SAM" id="Coils"/>
    </source>
</evidence>
<dbReference type="PANTHER" id="PTHR46405">
    <property type="entry name" value="OS05G0141500 PROTEIN"/>
    <property type="match status" value="1"/>
</dbReference>
<organism evidence="2 3">
    <name type="scientific">Solanum commersonii</name>
    <name type="common">Commerson's wild potato</name>
    <name type="synonym">Commerson's nightshade</name>
    <dbReference type="NCBI Taxonomy" id="4109"/>
    <lineage>
        <taxon>Eukaryota</taxon>
        <taxon>Viridiplantae</taxon>
        <taxon>Streptophyta</taxon>
        <taxon>Embryophyta</taxon>
        <taxon>Tracheophyta</taxon>
        <taxon>Spermatophyta</taxon>
        <taxon>Magnoliopsida</taxon>
        <taxon>eudicotyledons</taxon>
        <taxon>Gunneridae</taxon>
        <taxon>Pentapetalae</taxon>
        <taxon>asterids</taxon>
        <taxon>lamiids</taxon>
        <taxon>Solanales</taxon>
        <taxon>Solanaceae</taxon>
        <taxon>Solanoideae</taxon>
        <taxon>Solaneae</taxon>
        <taxon>Solanum</taxon>
    </lineage>
</organism>
<keyword evidence="3" id="KW-1185">Reference proteome</keyword>
<accession>A0A9J5YZ84</accession>
<name>A0A9J5YZ84_SOLCO</name>
<dbReference type="EMBL" id="JACXVP010000005">
    <property type="protein sequence ID" value="KAG5605961.1"/>
    <property type="molecule type" value="Genomic_DNA"/>
</dbReference>
<gene>
    <name evidence="2" type="ORF">H5410_027453</name>
</gene>
<reference evidence="2 3" key="1">
    <citation type="submission" date="2020-09" db="EMBL/GenBank/DDBJ databases">
        <title>De no assembly of potato wild relative species, Solanum commersonii.</title>
        <authorList>
            <person name="Cho K."/>
        </authorList>
    </citation>
    <scope>NUCLEOTIDE SEQUENCE [LARGE SCALE GENOMIC DNA]</scope>
    <source>
        <strain evidence="2">LZ3.2</strain>
        <tissue evidence="2">Leaf</tissue>
    </source>
</reference>
<dbReference type="InterPro" id="IPR046934">
    <property type="entry name" value="PIR2-like"/>
</dbReference>
<feature type="non-terminal residue" evidence="2">
    <location>
        <position position="1"/>
    </location>
</feature>
<feature type="coiled-coil region" evidence="1">
    <location>
        <begin position="177"/>
        <end position="216"/>
    </location>
</feature>
<dbReference type="OrthoDB" id="774873at2759"/>
<dbReference type="PANTHER" id="PTHR46405:SF9">
    <property type="entry name" value="E3 UBIQUITIN-PROTEIN LIGASE RF298"/>
    <property type="match status" value="1"/>
</dbReference>
<protein>
    <submittedName>
        <fullName evidence="2">Uncharacterized protein</fullName>
    </submittedName>
</protein>
<evidence type="ECO:0000313" key="3">
    <source>
        <dbReference type="Proteomes" id="UP000824120"/>
    </source>
</evidence>
<dbReference type="AlphaFoldDB" id="A0A9J5YZ84"/>
<dbReference type="Proteomes" id="UP000824120">
    <property type="component" value="Chromosome 5"/>
</dbReference>
<comment type="caution">
    <text evidence="2">The sequence shown here is derived from an EMBL/GenBank/DDBJ whole genome shotgun (WGS) entry which is preliminary data.</text>
</comment>
<evidence type="ECO:0000313" key="2">
    <source>
        <dbReference type="EMBL" id="KAG5605961.1"/>
    </source>
</evidence>
<keyword evidence="1" id="KW-0175">Coiled coil</keyword>
<sequence>SSINALDNTTISFAKLDYYDEPLGKYVPQNKRDEAPLLLISHLKTLWKEFQGCSNWSNEKAMKATRRLGKDNDELKMLRQEREDDEKIHREMQMPEENAIERIMEMEQAFVNTNSMIGTTNYGDGGLNALYWCVCYEREQCFNKGAGSSKQVSSSGVEKCSFEEDLSTIKQEKVVLLQQQEKANKVVYQLKEEKEKQRFLQQANSLKAEREQLHVKGKMEKDSFIE</sequence>